<comment type="caution">
    <text evidence="1">The sequence shown here is derived from an EMBL/GenBank/DDBJ whole genome shotgun (WGS) entry which is preliminary data.</text>
</comment>
<dbReference type="RefSeq" id="WP_308459763.1">
    <property type="nucleotide sequence ID" value="NZ_JAJEPS010000013.1"/>
</dbReference>
<reference evidence="1 2" key="1">
    <citation type="submission" date="2021-10" db="EMBL/GenBank/DDBJ databases">
        <title>Anaerobic single-cell dispensing facilitates the cultivation of human gut bacteria.</title>
        <authorList>
            <person name="Afrizal A."/>
        </authorList>
    </citation>
    <scope>NUCLEOTIDE SEQUENCE [LARGE SCALE GENOMIC DNA]</scope>
    <source>
        <strain evidence="1 2">CLA-AA-H276</strain>
    </source>
</reference>
<proteinExistence type="predicted"/>
<sequence length="144" mass="16951">MGKSRKSTIRKFEFYETITDNGIESGYVRLANTQFHSDAVMDLSANSYRVFTYMKFRAKGNKVFTYTYENAIKDASISRQTFLKVKKELIDNGLIKQLASNAYSPSKFEFSAEWKNYHSKRRDWFTDERIGKNAKSKRKQPQRK</sequence>
<keyword evidence="2" id="KW-1185">Reference proteome</keyword>
<dbReference type="Proteomes" id="UP001198220">
    <property type="component" value="Unassembled WGS sequence"/>
</dbReference>
<evidence type="ECO:0000313" key="1">
    <source>
        <dbReference type="EMBL" id="MCC2126971.1"/>
    </source>
</evidence>
<gene>
    <name evidence="1" type="ORF">LKD36_12415</name>
</gene>
<organism evidence="1 2">
    <name type="scientific">Hominiventricola filiformis</name>
    <dbReference type="NCBI Taxonomy" id="2885352"/>
    <lineage>
        <taxon>Bacteria</taxon>
        <taxon>Bacillati</taxon>
        <taxon>Bacillota</taxon>
        <taxon>Clostridia</taxon>
        <taxon>Lachnospirales</taxon>
        <taxon>Lachnospiraceae</taxon>
        <taxon>Hominiventricola</taxon>
    </lineage>
</organism>
<dbReference type="AlphaFoldDB" id="A0AAE3ABS0"/>
<dbReference type="EMBL" id="JAJEPS010000013">
    <property type="protein sequence ID" value="MCC2126971.1"/>
    <property type="molecule type" value="Genomic_DNA"/>
</dbReference>
<evidence type="ECO:0000313" key="2">
    <source>
        <dbReference type="Proteomes" id="UP001198220"/>
    </source>
</evidence>
<name>A0AAE3ABS0_9FIRM</name>
<protein>
    <submittedName>
        <fullName evidence="1">Uncharacterized protein</fullName>
    </submittedName>
</protein>
<accession>A0AAE3ABS0</accession>